<gene>
    <name evidence="2" type="ORF">EZS28_053413</name>
</gene>
<dbReference type="Proteomes" id="UP000324800">
    <property type="component" value="Unassembled WGS sequence"/>
</dbReference>
<protein>
    <submittedName>
        <fullName evidence="2">Uncharacterized protein</fullName>
    </submittedName>
</protein>
<organism evidence="2 3">
    <name type="scientific">Streblomastix strix</name>
    <dbReference type="NCBI Taxonomy" id="222440"/>
    <lineage>
        <taxon>Eukaryota</taxon>
        <taxon>Metamonada</taxon>
        <taxon>Preaxostyla</taxon>
        <taxon>Oxymonadida</taxon>
        <taxon>Streblomastigidae</taxon>
        <taxon>Streblomastix</taxon>
    </lineage>
</organism>
<keyword evidence="1" id="KW-0812">Transmembrane</keyword>
<comment type="caution">
    <text evidence="2">The sequence shown here is derived from an EMBL/GenBank/DDBJ whole genome shotgun (WGS) entry which is preliminary data.</text>
</comment>
<feature type="transmembrane region" description="Helical" evidence="1">
    <location>
        <begin position="32"/>
        <end position="54"/>
    </location>
</feature>
<evidence type="ECO:0000313" key="3">
    <source>
        <dbReference type="Proteomes" id="UP000324800"/>
    </source>
</evidence>
<keyword evidence="1" id="KW-1133">Transmembrane helix</keyword>
<name>A0A5J4RC30_9EUKA</name>
<dbReference type="AlphaFoldDB" id="A0A5J4RC30"/>
<reference evidence="2 3" key="1">
    <citation type="submission" date="2019-03" db="EMBL/GenBank/DDBJ databases">
        <title>Single cell metagenomics reveals metabolic interactions within the superorganism composed of flagellate Streblomastix strix and complex community of Bacteroidetes bacteria on its surface.</title>
        <authorList>
            <person name="Treitli S.C."/>
            <person name="Kolisko M."/>
            <person name="Husnik F."/>
            <person name="Keeling P."/>
            <person name="Hampl V."/>
        </authorList>
    </citation>
    <scope>NUCLEOTIDE SEQUENCE [LARGE SCALE GENOMIC DNA]</scope>
    <source>
        <strain evidence="2">ST1C</strain>
    </source>
</reference>
<dbReference type="EMBL" id="SNRW01042676">
    <property type="protein sequence ID" value="KAA6331219.1"/>
    <property type="molecule type" value="Genomic_DNA"/>
</dbReference>
<accession>A0A5J4RC30</accession>
<sequence>MYLIFSIAQIVFGFHSLLMSLAVYLPMYGFGILAIFWLINAIGQLVFGIEGIIYG</sequence>
<evidence type="ECO:0000313" key="2">
    <source>
        <dbReference type="EMBL" id="KAA6331219.1"/>
    </source>
</evidence>
<keyword evidence="1" id="KW-0472">Membrane</keyword>
<feature type="transmembrane region" description="Helical" evidence="1">
    <location>
        <begin position="6"/>
        <end position="25"/>
    </location>
</feature>
<evidence type="ECO:0000256" key="1">
    <source>
        <dbReference type="SAM" id="Phobius"/>
    </source>
</evidence>
<proteinExistence type="predicted"/>
<feature type="non-terminal residue" evidence="2">
    <location>
        <position position="55"/>
    </location>
</feature>